<organism evidence="1">
    <name type="scientific">Medioppia subpectinata</name>
    <dbReference type="NCBI Taxonomy" id="1979941"/>
    <lineage>
        <taxon>Eukaryota</taxon>
        <taxon>Metazoa</taxon>
        <taxon>Ecdysozoa</taxon>
        <taxon>Arthropoda</taxon>
        <taxon>Chelicerata</taxon>
        <taxon>Arachnida</taxon>
        <taxon>Acari</taxon>
        <taxon>Acariformes</taxon>
        <taxon>Sarcoptiformes</taxon>
        <taxon>Oribatida</taxon>
        <taxon>Brachypylina</taxon>
        <taxon>Oppioidea</taxon>
        <taxon>Oppiidae</taxon>
        <taxon>Medioppia</taxon>
    </lineage>
</organism>
<proteinExistence type="predicted"/>
<accession>A0A7R9L842</accession>
<dbReference type="InterPro" id="IPR032675">
    <property type="entry name" value="LRR_dom_sf"/>
</dbReference>
<evidence type="ECO:0000313" key="1">
    <source>
        <dbReference type="EMBL" id="CAD7635784.1"/>
    </source>
</evidence>
<dbReference type="Gene3D" id="3.80.10.10">
    <property type="entry name" value="Ribonuclease Inhibitor"/>
    <property type="match status" value="1"/>
</dbReference>
<protein>
    <recommendedName>
        <fullName evidence="3">F-box domain-containing protein</fullName>
    </recommendedName>
</protein>
<evidence type="ECO:0008006" key="3">
    <source>
        <dbReference type="Google" id="ProtNLM"/>
    </source>
</evidence>
<dbReference type="SUPFAM" id="SSF52047">
    <property type="entry name" value="RNI-like"/>
    <property type="match status" value="1"/>
</dbReference>
<evidence type="ECO:0000313" key="2">
    <source>
        <dbReference type="Proteomes" id="UP000759131"/>
    </source>
</evidence>
<gene>
    <name evidence="1" type="ORF">OSB1V03_LOCUS16175</name>
</gene>
<reference evidence="1" key="1">
    <citation type="submission" date="2020-11" db="EMBL/GenBank/DDBJ databases">
        <authorList>
            <person name="Tran Van P."/>
        </authorList>
    </citation>
    <scope>NUCLEOTIDE SEQUENCE</scope>
</reference>
<keyword evidence="2" id="KW-1185">Reference proteome</keyword>
<dbReference type="Proteomes" id="UP000759131">
    <property type="component" value="Unassembled WGS sequence"/>
</dbReference>
<feature type="non-terminal residue" evidence="1">
    <location>
        <position position="1"/>
    </location>
</feature>
<dbReference type="AlphaFoldDB" id="A0A7R9L842"/>
<dbReference type="EMBL" id="CAJPIZ010017678">
    <property type="protein sequence ID" value="CAG2116214.1"/>
    <property type="molecule type" value="Genomic_DNA"/>
</dbReference>
<sequence>MAQQITQMMASLETTDDGEDNIQQPQMYAKNSMDRFGDDMCALILSYITFEDRFRYECVSKQFQRTVFESVDYILIYNRLIEKILSGKTINVQMLATIAIKCANIQTIDCRGIGYTYERHIPEVLTTFRDNCRHLRDICTKLVNDSSKSLQTFGSLVTEIGSFSPIHELIDCQRLSKMSTMRISDVFDTTSGRLLVKNLRRIELRTHSSDSKELLSAFVAHNQSLKSFTVDLINLRFDKPLTEMSEQLSRLPQLRELTLGVYLMSDENSLSESLRTIGLNCKQLQRLALQLSSWSHQLTGSLINGLQNNHKLKRLSLTIVLDTDEELLEPLKLCHRLTHLTLDLKQMSDQLMVNCDKQWPRLQYLSIKANAMTGECLSHISRLPALQMLVIKVKGRDDFSDYFSD</sequence>
<name>A0A7R9L842_9ACAR</name>
<dbReference type="EMBL" id="OC872253">
    <property type="protein sequence ID" value="CAD7635784.1"/>
    <property type="molecule type" value="Genomic_DNA"/>
</dbReference>
<dbReference type="OrthoDB" id="3219396at2759"/>